<dbReference type="KEGG" id="syn:ssl1464"/>
<name>P74804_SYNY3</name>
<accession>P74804</accession>
<proteinExistence type="predicted"/>
<organism evidence="1 2">
    <name type="scientific">Synechocystis sp. (strain ATCC 27184 / PCC 6803 / Kazusa)</name>
    <dbReference type="NCBI Taxonomy" id="1111708"/>
    <lineage>
        <taxon>Bacteria</taxon>
        <taxon>Bacillati</taxon>
        <taxon>Cyanobacteriota</taxon>
        <taxon>Cyanophyceae</taxon>
        <taxon>Synechococcales</taxon>
        <taxon>Merismopediaceae</taxon>
        <taxon>Synechocystis</taxon>
    </lineage>
</organism>
<reference evidence="1 2" key="2">
    <citation type="journal article" date="1996" name="DNA Res.">
        <title>Sequence analysis of the genome of the unicellular cyanobacterium Synechocystis sp. strain PCC6803. II. Sequence determination of the entire genome and assignment of potential protein-coding regions.</title>
        <authorList>
            <person name="Kaneko T."/>
            <person name="Sato S."/>
            <person name="Kotani H."/>
            <person name="Tanaka A."/>
            <person name="Asamizu E."/>
            <person name="Nakamura Y."/>
            <person name="Miyajima N."/>
            <person name="Hirosawa M."/>
            <person name="Sugiura M."/>
            <person name="Sasamoto S."/>
            <person name="Kimura T."/>
            <person name="Hosouchi T."/>
            <person name="Matsuno A."/>
            <person name="Muraki A."/>
            <person name="Nakazaki N."/>
            <person name="Naruo K."/>
            <person name="Okumura S."/>
            <person name="Shimpo S."/>
            <person name="Takeuchi C."/>
            <person name="Wada T."/>
            <person name="Watanabe A."/>
            <person name="Yamada M."/>
            <person name="Yasuda M."/>
            <person name="Tabata S."/>
        </authorList>
    </citation>
    <scope>NUCLEOTIDE SEQUENCE [LARGE SCALE GENOMIC DNA]</scope>
    <source>
        <strain evidence="2">ATCC 27184 / PCC 6803 / Kazusa</strain>
    </source>
</reference>
<keyword evidence="2" id="KW-1185">Reference proteome</keyword>
<sequence>MPEVTFDIVWPDGSEDQFYSPSTVVNQYFQSGQTYELADFVQRSQKSLTLASERVRQVYGRPCSMAIAQLKKIETKAECFSHNPDPKVTIQNIDHD</sequence>
<evidence type="ECO:0000313" key="1">
    <source>
        <dbReference type="EMBL" id="BAA10713.1"/>
    </source>
</evidence>
<dbReference type="InParanoid" id="P74804"/>
<dbReference type="InterPro" id="IPR023846">
    <property type="entry name" value="CHP04042_MSMEG0570"/>
</dbReference>
<protein>
    <submittedName>
        <fullName evidence="1">Ssl1464 protein</fullName>
    </submittedName>
</protein>
<dbReference type="PaxDb" id="1148-1673353"/>
<gene>
    <name evidence="1" type="ordered locus">ssl1464</name>
</gene>
<reference evidence="1 2" key="1">
    <citation type="journal article" date="1995" name="DNA Res.">
        <title>Sequence analysis of the genome of the unicellular cyanobacterium Synechocystis sp. strain PCC6803. I. Sequence features in the 1 Mb region from map positions 64% to 92% of the genome.</title>
        <authorList>
            <person name="Kaneko T."/>
            <person name="Tanaka A."/>
            <person name="Sato S."/>
            <person name="Kotani H."/>
            <person name="Sazuka T."/>
            <person name="Miyajima N."/>
            <person name="Sugiura M."/>
            <person name="Tabata S."/>
        </authorList>
    </citation>
    <scope>NUCLEOTIDE SEQUENCE [LARGE SCALE GENOMIC DNA]</scope>
    <source>
        <strain evidence="2">ATCC 27184 / PCC 6803 / Kazusa</strain>
    </source>
</reference>
<dbReference type="eggNOG" id="COG2072">
    <property type="taxonomic scope" value="Bacteria"/>
</dbReference>
<dbReference type="EnsemblBacteria" id="BAA10713">
    <property type="protein sequence ID" value="BAA10713"/>
    <property type="gene ID" value="BAA10713"/>
</dbReference>
<dbReference type="Proteomes" id="UP000001425">
    <property type="component" value="Chromosome"/>
</dbReference>
<evidence type="ECO:0000313" key="2">
    <source>
        <dbReference type="Proteomes" id="UP000001425"/>
    </source>
</evidence>
<dbReference type="PIR" id="S77021">
    <property type="entry name" value="S77021"/>
</dbReference>
<dbReference type="EMBL" id="BA000022">
    <property type="protein sequence ID" value="BAA10713.1"/>
    <property type="molecule type" value="Genomic_DNA"/>
</dbReference>
<dbReference type="AlphaFoldDB" id="P74804"/>
<dbReference type="IntAct" id="P74804">
    <property type="interactions" value="1"/>
</dbReference>
<dbReference type="NCBIfam" id="TIGR04042">
    <property type="entry name" value="MSMEG_0570_fam"/>
    <property type="match status" value="1"/>
</dbReference>
<dbReference type="STRING" id="1148.gene:10500217"/>